<proteinExistence type="predicted"/>
<evidence type="ECO:0000313" key="1">
    <source>
        <dbReference type="EMBL" id="KAF2464600.1"/>
    </source>
</evidence>
<comment type="caution">
    <text evidence="1">The sequence shown here is derived from an EMBL/GenBank/DDBJ whole genome shotgun (WGS) entry which is preliminary data.</text>
</comment>
<reference evidence="1" key="1">
    <citation type="journal article" date="2020" name="Stud. Mycol.">
        <title>101 Dothideomycetes genomes: a test case for predicting lifestyles and emergence of pathogens.</title>
        <authorList>
            <person name="Haridas S."/>
            <person name="Albert R."/>
            <person name="Binder M."/>
            <person name="Bloem J."/>
            <person name="Labutti K."/>
            <person name="Salamov A."/>
            <person name="Andreopoulos B."/>
            <person name="Baker S."/>
            <person name="Barry K."/>
            <person name="Bills G."/>
            <person name="Bluhm B."/>
            <person name="Cannon C."/>
            <person name="Castanera R."/>
            <person name="Culley D."/>
            <person name="Daum C."/>
            <person name="Ezra D."/>
            <person name="Gonzalez J."/>
            <person name="Henrissat B."/>
            <person name="Kuo A."/>
            <person name="Liang C."/>
            <person name="Lipzen A."/>
            <person name="Lutzoni F."/>
            <person name="Magnuson J."/>
            <person name="Mondo S."/>
            <person name="Nolan M."/>
            <person name="Ohm R."/>
            <person name="Pangilinan J."/>
            <person name="Park H.-J."/>
            <person name="Ramirez L."/>
            <person name="Alfaro M."/>
            <person name="Sun H."/>
            <person name="Tritt A."/>
            <person name="Yoshinaga Y."/>
            <person name="Zwiers L.-H."/>
            <person name="Turgeon B."/>
            <person name="Goodwin S."/>
            <person name="Spatafora J."/>
            <person name="Crous P."/>
            <person name="Grigoriev I."/>
        </authorList>
    </citation>
    <scope>NUCLEOTIDE SEQUENCE</scope>
    <source>
        <strain evidence="1">ATCC 200398</strain>
    </source>
</reference>
<dbReference type="EMBL" id="MU003535">
    <property type="protein sequence ID" value="KAF2464600.1"/>
    <property type="molecule type" value="Genomic_DNA"/>
</dbReference>
<keyword evidence="2" id="KW-1185">Reference proteome</keyword>
<sequence length="426" mass="46555">MANDLSLINYFIALFEDFFARAYSSLLALSDADMTFTNALLYTVVCLLVVTYHTYHLRVLCRSIGLAAFCYAVIALDIASILWILDENAAWFAYTGSVYWAPVARLPYPVFECIGQASAHLGAAFGLLATVCRIWGPWAFQLIVCVAFYLAIIAFAISVLKPCSGEDDSEDDTFDLLTAAEIALTIADLEILASAIIPPPCTGGIGYENCAMDRVEQLERLLERRRFDPLFSPLGLRKGSIEHPVSLPTSPQASGPAGGTVCEREGDLVAGSAGKVGLNGVKCSVAPLAIPEWVKQFPTAADWFAGDGGGESCPGYPSVLQRVLEEEEAKAGMTEEFVNESGDGDNFPIFVFSFCSGIFGLFALTEQESYQQNTKNQYQLSLIDMRFRELKLIQHSSSASKARRGTLSPTKSQNENHRLVTYDLEF</sequence>
<organism evidence="1 2">
    <name type="scientific">Lindgomyces ingoldianus</name>
    <dbReference type="NCBI Taxonomy" id="673940"/>
    <lineage>
        <taxon>Eukaryota</taxon>
        <taxon>Fungi</taxon>
        <taxon>Dikarya</taxon>
        <taxon>Ascomycota</taxon>
        <taxon>Pezizomycotina</taxon>
        <taxon>Dothideomycetes</taxon>
        <taxon>Pleosporomycetidae</taxon>
        <taxon>Pleosporales</taxon>
        <taxon>Lindgomycetaceae</taxon>
        <taxon>Lindgomyces</taxon>
    </lineage>
</organism>
<accession>A0ACB6QEM3</accession>
<name>A0ACB6QEM3_9PLEO</name>
<evidence type="ECO:0000313" key="2">
    <source>
        <dbReference type="Proteomes" id="UP000799755"/>
    </source>
</evidence>
<protein>
    <submittedName>
        <fullName evidence="1">Uncharacterized protein</fullName>
    </submittedName>
</protein>
<dbReference type="Proteomes" id="UP000799755">
    <property type="component" value="Unassembled WGS sequence"/>
</dbReference>
<gene>
    <name evidence="1" type="ORF">BDR25DRAFT_361439</name>
</gene>